<name>A0A9Q0NEL2_9DIPT</name>
<protein>
    <submittedName>
        <fullName evidence="1">Uncharacterized protein</fullName>
    </submittedName>
</protein>
<proteinExistence type="predicted"/>
<gene>
    <name evidence="1" type="ORF">Bhyg_03396</name>
</gene>
<dbReference type="AlphaFoldDB" id="A0A9Q0NEL2"/>
<dbReference type="EMBL" id="WJQU01000001">
    <property type="protein sequence ID" value="KAJ6648171.1"/>
    <property type="molecule type" value="Genomic_DNA"/>
</dbReference>
<evidence type="ECO:0000313" key="1">
    <source>
        <dbReference type="EMBL" id="KAJ6648171.1"/>
    </source>
</evidence>
<sequence>MSLRGAKLRKMFLRTSLTKFPRMVPNIVFRTCTTHRTDAVKTEANGKWLTIYEFPTIKVLGVINKLKNYQSAFTAVGVPICMGLESSQILAAPTTEIFAAIASLQKILLALFT</sequence>
<dbReference type="Proteomes" id="UP001151699">
    <property type="component" value="Chromosome A"/>
</dbReference>
<reference evidence="1" key="1">
    <citation type="submission" date="2022-07" db="EMBL/GenBank/DDBJ databases">
        <authorList>
            <person name="Trinca V."/>
            <person name="Uliana J.V.C."/>
            <person name="Torres T.T."/>
            <person name="Ward R.J."/>
            <person name="Monesi N."/>
        </authorList>
    </citation>
    <scope>NUCLEOTIDE SEQUENCE</scope>
    <source>
        <strain evidence="1">HSMRA1968</strain>
        <tissue evidence="1">Whole embryos</tissue>
    </source>
</reference>
<accession>A0A9Q0NEL2</accession>
<comment type="caution">
    <text evidence="1">The sequence shown here is derived from an EMBL/GenBank/DDBJ whole genome shotgun (WGS) entry which is preliminary data.</text>
</comment>
<keyword evidence="2" id="KW-1185">Reference proteome</keyword>
<organism evidence="1 2">
    <name type="scientific">Pseudolycoriella hygida</name>
    <dbReference type="NCBI Taxonomy" id="35572"/>
    <lineage>
        <taxon>Eukaryota</taxon>
        <taxon>Metazoa</taxon>
        <taxon>Ecdysozoa</taxon>
        <taxon>Arthropoda</taxon>
        <taxon>Hexapoda</taxon>
        <taxon>Insecta</taxon>
        <taxon>Pterygota</taxon>
        <taxon>Neoptera</taxon>
        <taxon>Endopterygota</taxon>
        <taxon>Diptera</taxon>
        <taxon>Nematocera</taxon>
        <taxon>Sciaroidea</taxon>
        <taxon>Sciaridae</taxon>
        <taxon>Pseudolycoriella</taxon>
    </lineage>
</organism>
<evidence type="ECO:0000313" key="2">
    <source>
        <dbReference type="Proteomes" id="UP001151699"/>
    </source>
</evidence>